<reference evidence="1 2" key="1">
    <citation type="journal article" date="2017" name="Genome Biol. Evol.">
        <title>Comparative Genomic Analysis Identifies a Campylobacter Clade Deficient in Selenium Metabolism.</title>
        <authorList>
            <person name="Miller W.G."/>
            <person name="Yee E."/>
            <person name="Lopes B.S."/>
            <person name="Chapman M.H."/>
            <person name="Huynh S."/>
            <person name="Bono J.L."/>
            <person name="Parker C.T."/>
            <person name="Strachan N.J.C."/>
            <person name="Forbes K.J."/>
        </authorList>
    </citation>
    <scope>NUCLEOTIDE SEQUENCE [LARGE SCALE GENOMIC DNA]</scope>
    <source>
        <strain evidence="1 2">RM8964</strain>
    </source>
</reference>
<dbReference type="Proteomes" id="UP000194265">
    <property type="component" value="Chromosome"/>
</dbReference>
<organism evidence="1 2">
    <name type="scientific">Campylobacter vicugnae</name>
    <dbReference type="NCBI Taxonomy" id="1660076"/>
    <lineage>
        <taxon>Bacteria</taxon>
        <taxon>Pseudomonadati</taxon>
        <taxon>Campylobacterota</taxon>
        <taxon>Epsilonproteobacteria</taxon>
        <taxon>Campylobacterales</taxon>
        <taxon>Campylobacteraceae</taxon>
        <taxon>Campylobacter</taxon>
    </lineage>
</organism>
<dbReference type="RefSeq" id="WP_086248364.1">
    <property type="nucleotide sequence ID" value="NZ_CP018791.1"/>
</dbReference>
<evidence type="ECO:0000313" key="2">
    <source>
        <dbReference type="Proteomes" id="UP000194265"/>
    </source>
</evidence>
<protein>
    <submittedName>
        <fullName evidence="1">Uncharacterized protein</fullName>
    </submittedName>
</protein>
<dbReference type="EMBL" id="CP018791">
    <property type="protein sequence ID" value="ARR02320.1"/>
    <property type="molecule type" value="Genomic_DNA"/>
</dbReference>
<dbReference type="OrthoDB" id="8019720at2"/>
<dbReference type="AlphaFoldDB" id="A0A1X9T1D2"/>
<name>A0A1X9T1D2_9BACT</name>
<sequence>MAETTIGLSIALGVSGVNAITKLDKSFAKISDSIKTTTANMDKLNKKISSFKDAHQLIKF</sequence>
<gene>
    <name evidence="1" type="ORF">CVIC8964_0910</name>
</gene>
<proteinExistence type="predicted"/>
<evidence type="ECO:0000313" key="1">
    <source>
        <dbReference type="EMBL" id="ARR02320.1"/>
    </source>
</evidence>
<accession>A0A1X9T1D2</accession>